<feature type="transmembrane region" description="Helical" evidence="11">
    <location>
        <begin position="156"/>
        <end position="177"/>
    </location>
</feature>
<evidence type="ECO:0000256" key="6">
    <source>
        <dbReference type="ARBA" id="ARBA00022892"/>
    </source>
</evidence>
<evidence type="ECO:0000256" key="9">
    <source>
        <dbReference type="ARBA" id="ARBA00023136"/>
    </source>
</evidence>
<evidence type="ECO:0000313" key="13">
    <source>
        <dbReference type="Proteomes" id="UP000009168"/>
    </source>
</evidence>
<comment type="subcellular location">
    <subcellularLocation>
        <location evidence="1">Endoplasmic reticulum membrane</location>
        <topology evidence="1">Multi-pass membrane protein</topology>
    </subcellularLocation>
</comment>
<dbReference type="InterPro" id="IPR000133">
    <property type="entry name" value="ER_ret_rcpt"/>
</dbReference>
<dbReference type="HOGENOM" id="CLU_057784_1_1_1"/>
<dbReference type="KEGG" id="tet:TTHERM_00633190"/>
<dbReference type="Proteomes" id="UP000009168">
    <property type="component" value="Unassembled WGS sequence"/>
</dbReference>
<dbReference type="eggNOG" id="KOG3106">
    <property type="taxonomic scope" value="Eukaryota"/>
</dbReference>
<keyword evidence="3" id="KW-0813">Transport</keyword>
<evidence type="ECO:0000256" key="1">
    <source>
        <dbReference type="ARBA" id="ARBA00004477"/>
    </source>
</evidence>
<dbReference type="Pfam" id="PF00810">
    <property type="entry name" value="ER_lumen_recept"/>
    <property type="match status" value="1"/>
</dbReference>
<feature type="transmembrane region" description="Helical" evidence="11">
    <location>
        <begin position="120"/>
        <end position="144"/>
    </location>
</feature>
<evidence type="ECO:0000313" key="12">
    <source>
        <dbReference type="EMBL" id="EAR89812.2"/>
    </source>
</evidence>
<reference evidence="13" key="1">
    <citation type="journal article" date="2006" name="PLoS Biol.">
        <title>Macronuclear genome sequence of the ciliate Tetrahymena thermophila, a model eukaryote.</title>
        <authorList>
            <person name="Eisen J.A."/>
            <person name="Coyne R.S."/>
            <person name="Wu M."/>
            <person name="Wu D."/>
            <person name="Thiagarajan M."/>
            <person name="Wortman J.R."/>
            <person name="Badger J.H."/>
            <person name="Ren Q."/>
            <person name="Amedeo P."/>
            <person name="Jones K.M."/>
            <person name="Tallon L.J."/>
            <person name="Delcher A.L."/>
            <person name="Salzberg S.L."/>
            <person name="Silva J.C."/>
            <person name="Haas B.J."/>
            <person name="Majoros W.H."/>
            <person name="Farzad M."/>
            <person name="Carlton J.M."/>
            <person name="Smith R.K. Jr."/>
            <person name="Garg J."/>
            <person name="Pearlman R.E."/>
            <person name="Karrer K.M."/>
            <person name="Sun L."/>
            <person name="Manning G."/>
            <person name="Elde N.C."/>
            <person name="Turkewitz A.P."/>
            <person name="Asai D.J."/>
            <person name="Wilkes D.E."/>
            <person name="Wang Y."/>
            <person name="Cai H."/>
            <person name="Collins K."/>
            <person name="Stewart B.A."/>
            <person name="Lee S.R."/>
            <person name="Wilamowska K."/>
            <person name="Weinberg Z."/>
            <person name="Ruzzo W.L."/>
            <person name="Wloga D."/>
            <person name="Gaertig J."/>
            <person name="Frankel J."/>
            <person name="Tsao C.-C."/>
            <person name="Gorovsky M.A."/>
            <person name="Keeling P.J."/>
            <person name="Waller R.F."/>
            <person name="Patron N.J."/>
            <person name="Cherry J.M."/>
            <person name="Stover N.A."/>
            <person name="Krieger C.J."/>
            <person name="del Toro C."/>
            <person name="Ryder H.F."/>
            <person name="Williamson S.C."/>
            <person name="Barbeau R.A."/>
            <person name="Hamilton E.P."/>
            <person name="Orias E."/>
        </authorList>
    </citation>
    <scope>NUCLEOTIDE SEQUENCE [LARGE SCALE GENOMIC DNA]</scope>
    <source>
        <strain evidence="13">SB210</strain>
    </source>
</reference>
<dbReference type="GO" id="GO:0005789">
    <property type="term" value="C:endoplasmic reticulum membrane"/>
    <property type="evidence" value="ECO:0007669"/>
    <property type="project" value="UniProtKB-SubCell"/>
</dbReference>
<evidence type="ECO:0000256" key="11">
    <source>
        <dbReference type="SAM" id="Phobius"/>
    </source>
</evidence>
<evidence type="ECO:0000256" key="8">
    <source>
        <dbReference type="ARBA" id="ARBA00022989"/>
    </source>
</evidence>
<proteinExistence type="inferred from homology"/>
<dbReference type="EMBL" id="GG662809">
    <property type="protein sequence ID" value="EAR89812.2"/>
    <property type="molecule type" value="Genomic_DNA"/>
</dbReference>
<evidence type="ECO:0000256" key="7">
    <source>
        <dbReference type="ARBA" id="ARBA00022927"/>
    </source>
</evidence>
<dbReference type="GO" id="GO:0046923">
    <property type="term" value="F:ER retention sequence binding"/>
    <property type="evidence" value="ECO:0007669"/>
    <property type="project" value="InterPro"/>
</dbReference>
<gene>
    <name evidence="12" type="ORF">TTHERM_00633190</name>
</gene>
<evidence type="ECO:0000256" key="5">
    <source>
        <dbReference type="ARBA" id="ARBA00022824"/>
    </source>
</evidence>
<keyword evidence="13" id="KW-1185">Reference proteome</keyword>
<evidence type="ECO:0000256" key="2">
    <source>
        <dbReference type="ARBA" id="ARBA00010120"/>
    </source>
</evidence>
<keyword evidence="10 12" id="KW-0675">Receptor</keyword>
<keyword evidence="4 11" id="KW-0812">Transmembrane</keyword>
<keyword evidence="9 11" id="KW-0472">Membrane</keyword>
<dbReference type="GO" id="GO:0006621">
    <property type="term" value="P:protein retention in ER lumen"/>
    <property type="evidence" value="ECO:0007669"/>
    <property type="project" value="InterPro"/>
</dbReference>
<dbReference type="InParanoid" id="Q22X34"/>
<name>Q22X34_TETTS</name>
<feature type="transmembrane region" description="Helical" evidence="11">
    <location>
        <begin position="90"/>
        <end position="108"/>
    </location>
</feature>
<keyword evidence="6" id="KW-0931">ER-Golgi transport</keyword>
<keyword evidence="5" id="KW-0256">Endoplasmic reticulum</keyword>
<evidence type="ECO:0000256" key="10">
    <source>
        <dbReference type="ARBA" id="ARBA00023170"/>
    </source>
</evidence>
<dbReference type="OrthoDB" id="310883at2759"/>
<dbReference type="STRING" id="312017.Q22X34"/>
<keyword evidence="7" id="KW-0653">Protein transport</keyword>
<evidence type="ECO:0000256" key="3">
    <source>
        <dbReference type="ARBA" id="ARBA00022448"/>
    </source>
</evidence>
<organism evidence="12 13">
    <name type="scientific">Tetrahymena thermophila (strain SB210)</name>
    <dbReference type="NCBI Taxonomy" id="312017"/>
    <lineage>
        <taxon>Eukaryota</taxon>
        <taxon>Sar</taxon>
        <taxon>Alveolata</taxon>
        <taxon>Ciliophora</taxon>
        <taxon>Intramacronucleata</taxon>
        <taxon>Oligohymenophorea</taxon>
        <taxon>Hymenostomatida</taxon>
        <taxon>Tetrahymenina</taxon>
        <taxon>Tetrahymenidae</taxon>
        <taxon>Tetrahymena</taxon>
    </lineage>
</organism>
<feature type="transmembrane region" description="Helical" evidence="11">
    <location>
        <begin position="57"/>
        <end position="78"/>
    </location>
</feature>
<comment type="similarity">
    <text evidence="2">Belongs to the ERD2 family.</text>
</comment>
<dbReference type="PANTHER" id="PTHR10585">
    <property type="entry name" value="ER LUMEN PROTEIN RETAINING RECEPTOR"/>
    <property type="match status" value="1"/>
</dbReference>
<feature type="transmembrane region" description="Helical" evidence="11">
    <location>
        <begin position="33"/>
        <end position="51"/>
    </location>
</feature>
<feature type="transmembrane region" description="Helical" evidence="11">
    <location>
        <begin position="254"/>
        <end position="276"/>
    </location>
</feature>
<dbReference type="GO" id="GO:0016192">
    <property type="term" value="P:vesicle-mediated transport"/>
    <property type="evidence" value="ECO:0007669"/>
    <property type="project" value="UniProtKB-KW"/>
</dbReference>
<protein>
    <submittedName>
        <fullName evidence="12">ER lumen protein retaining receptor</fullName>
    </submittedName>
</protein>
<dbReference type="AlphaFoldDB" id="Q22X34"/>
<dbReference type="RefSeq" id="XP_001010057.2">
    <property type="nucleotide sequence ID" value="XM_001010057.3"/>
</dbReference>
<sequence>MESFNSLNSKSFLESIKDPRKFKQFLKNNQKELLQWGTFVFITIFVFLFFSSGDFSFILTLSSLVQTFGFVLLVWKVFRSRSISGLSRNTLVCYFVCILSRLFSIMRYEGYLPYDATGDFVYRITEIITFVCCCILLYFSFVLYKATYNWDIDTFQWYYFVIPSFLLALCIHPSLNLRFYADVAWTFGLYLESFAMFPQLDVFRKKGGEIESYTSHYVASQTLSRIMQFIFWVFSFKELNETINSSSFFPSYVGFFVLIAQIIQIALTGDFLYFYITSIKQGIPLTLPSYVI</sequence>
<evidence type="ECO:0000256" key="4">
    <source>
        <dbReference type="ARBA" id="ARBA00022692"/>
    </source>
</evidence>
<dbReference type="GeneID" id="7826210"/>
<accession>Q22X34</accession>
<dbReference type="GO" id="GO:0015031">
    <property type="term" value="P:protein transport"/>
    <property type="evidence" value="ECO:0007669"/>
    <property type="project" value="UniProtKB-KW"/>
</dbReference>
<keyword evidence="8 11" id="KW-1133">Transmembrane helix</keyword>